<evidence type="ECO:0000313" key="6">
    <source>
        <dbReference type="Proteomes" id="UP000535838"/>
    </source>
</evidence>
<dbReference type="InterPro" id="IPR002509">
    <property type="entry name" value="NODB_dom"/>
</dbReference>
<name>A0A841SPY8_9BACL</name>
<dbReference type="EMBL" id="JACJVQ010000002">
    <property type="protein sequence ID" value="MBB6632666.1"/>
    <property type="molecule type" value="Genomic_DNA"/>
</dbReference>
<dbReference type="Pfam" id="PF01522">
    <property type="entry name" value="Polysacc_deac_1"/>
    <property type="match status" value="1"/>
</dbReference>
<keyword evidence="2" id="KW-0378">Hydrolase</keyword>
<dbReference type="GO" id="GO:0046872">
    <property type="term" value="F:metal ion binding"/>
    <property type="evidence" value="ECO:0007669"/>
    <property type="project" value="UniProtKB-KW"/>
</dbReference>
<dbReference type="InterPro" id="IPR011330">
    <property type="entry name" value="Glyco_hydro/deAcase_b/a-brl"/>
</dbReference>
<evidence type="ECO:0000313" key="5">
    <source>
        <dbReference type="EMBL" id="MBB6632666.1"/>
    </source>
</evidence>
<protein>
    <submittedName>
        <fullName evidence="5">Polysaccharide deacetylase family protein</fullName>
    </submittedName>
</protein>
<dbReference type="GO" id="GO:0016810">
    <property type="term" value="F:hydrolase activity, acting on carbon-nitrogen (but not peptide) bonds"/>
    <property type="evidence" value="ECO:0007669"/>
    <property type="project" value="InterPro"/>
</dbReference>
<dbReference type="Proteomes" id="UP000535838">
    <property type="component" value="Unassembled WGS sequence"/>
</dbReference>
<evidence type="ECO:0000256" key="1">
    <source>
        <dbReference type="ARBA" id="ARBA00022723"/>
    </source>
</evidence>
<keyword evidence="3" id="KW-0732">Signal</keyword>
<accession>A0A841SPY8</accession>
<keyword evidence="1" id="KW-0479">Metal-binding</keyword>
<feature type="domain" description="NodB homology" evidence="4">
    <location>
        <begin position="75"/>
        <end position="258"/>
    </location>
</feature>
<dbReference type="GO" id="GO:0016020">
    <property type="term" value="C:membrane"/>
    <property type="evidence" value="ECO:0007669"/>
    <property type="project" value="TreeGrafter"/>
</dbReference>
<comment type="caution">
    <text evidence="5">The sequence shown here is derived from an EMBL/GenBank/DDBJ whole genome shotgun (WGS) entry which is preliminary data.</text>
</comment>
<evidence type="ECO:0000256" key="3">
    <source>
        <dbReference type="SAM" id="SignalP"/>
    </source>
</evidence>
<dbReference type="AlphaFoldDB" id="A0A841SPY8"/>
<dbReference type="InterPro" id="IPR050248">
    <property type="entry name" value="Polysacc_deacetylase_ArnD"/>
</dbReference>
<sequence>MWRRCLTGPLILLLLSGAATGNQGTAFADAERRLTPAGPEVEAGQFERPSGANWAEMQRRYKGAFVLSAPKPSRRQVALTFDDVPDSRYTPLILNVLKQQNVKATFFVVGSRALKQPGLVRRIHAEGHAIGNHSFDHPDFSKLGIVGMKKQIRTTESALIRSVGFAPRLIRPPYGEIRMSQLNWAQSQGYTVVNWDVDSSDWRQLNAQVVYRNVTSSVRPGSIILLHAGGGAGQNLYGTVNALPKLILWLRTHRYEPVTLPELLQLPERKND</sequence>
<reference evidence="5 6" key="1">
    <citation type="submission" date="2020-08" db="EMBL/GenBank/DDBJ databases">
        <title>Cohnella phylogeny.</title>
        <authorList>
            <person name="Dunlap C."/>
        </authorList>
    </citation>
    <scope>NUCLEOTIDE SEQUENCE [LARGE SCALE GENOMIC DNA]</scope>
    <source>
        <strain evidence="5 6">DSM 25241</strain>
    </source>
</reference>
<dbReference type="GO" id="GO:0005975">
    <property type="term" value="P:carbohydrate metabolic process"/>
    <property type="evidence" value="ECO:0007669"/>
    <property type="project" value="InterPro"/>
</dbReference>
<organism evidence="5 6">
    <name type="scientific">Cohnella thailandensis</name>
    <dbReference type="NCBI Taxonomy" id="557557"/>
    <lineage>
        <taxon>Bacteria</taxon>
        <taxon>Bacillati</taxon>
        <taxon>Bacillota</taxon>
        <taxon>Bacilli</taxon>
        <taxon>Bacillales</taxon>
        <taxon>Paenibacillaceae</taxon>
        <taxon>Cohnella</taxon>
    </lineage>
</organism>
<dbReference type="Gene3D" id="3.20.20.370">
    <property type="entry name" value="Glycoside hydrolase/deacetylase"/>
    <property type="match status" value="1"/>
</dbReference>
<feature type="chain" id="PRO_5038888609" evidence="3">
    <location>
        <begin position="22"/>
        <end position="272"/>
    </location>
</feature>
<evidence type="ECO:0000259" key="4">
    <source>
        <dbReference type="PROSITE" id="PS51677"/>
    </source>
</evidence>
<dbReference type="PANTHER" id="PTHR10587:SF133">
    <property type="entry name" value="CHITIN DEACETYLASE 1-RELATED"/>
    <property type="match status" value="1"/>
</dbReference>
<dbReference type="CDD" id="cd10917">
    <property type="entry name" value="CE4_NodB_like_6s_7s"/>
    <property type="match status" value="1"/>
</dbReference>
<dbReference type="SUPFAM" id="SSF88713">
    <property type="entry name" value="Glycoside hydrolase/deacetylase"/>
    <property type="match status" value="1"/>
</dbReference>
<dbReference type="PANTHER" id="PTHR10587">
    <property type="entry name" value="GLYCOSYL TRANSFERASE-RELATED"/>
    <property type="match status" value="1"/>
</dbReference>
<keyword evidence="6" id="KW-1185">Reference proteome</keyword>
<evidence type="ECO:0000256" key="2">
    <source>
        <dbReference type="ARBA" id="ARBA00022801"/>
    </source>
</evidence>
<proteinExistence type="predicted"/>
<feature type="signal peptide" evidence="3">
    <location>
        <begin position="1"/>
        <end position="21"/>
    </location>
</feature>
<gene>
    <name evidence="5" type="ORF">H7B67_00825</name>
</gene>
<dbReference type="PROSITE" id="PS51677">
    <property type="entry name" value="NODB"/>
    <property type="match status" value="1"/>
</dbReference>